<comment type="caution">
    <text evidence="1">The sequence shown here is derived from an EMBL/GenBank/DDBJ whole genome shotgun (WGS) entry which is preliminary data.</text>
</comment>
<evidence type="ECO:0008006" key="3">
    <source>
        <dbReference type="Google" id="ProtNLM"/>
    </source>
</evidence>
<reference evidence="1 2" key="1">
    <citation type="submission" date="2021-08" db="EMBL/GenBank/DDBJ databases">
        <title>Comparative Genomics Analysis of the Genus Qipengyuania Reveals Extensive Genetic Diversity and Metabolic Versatility, Including the Description of Fifteen Novel Species.</title>
        <authorList>
            <person name="Liu Y."/>
        </authorList>
    </citation>
    <scope>NUCLEOTIDE SEQUENCE [LARGE SCALE GENOMIC DNA]</scope>
    <source>
        <strain evidence="1 2">1NDH17</strain>
    </source>
</reference>
<dbReference type="Gene3D" id="3.30.870.10">
    <property type="entry name" value="Endonuclease Chain A"/>
    <property type="match status" value="1"/>
</dbReference>
<evidence type="ECO:0000313" key="2">
    <source>
        <dbReference type="Proteomes" id="UP000783253"/>
    </source>
</evidence>
<sequence>MKFLVGSNVKNEMSRIASAGKFDAAIAYWGGGVTDLLDFPSDMSGSRIVCDAFSGACNPTTLRELILRGANVNFLDGLHAKVMLSGDGAIVGSANASSNGLAFEADEIDFGLEAAVSLESEEAEHIAVWLEKIFARSSSLTIEDLERIEPLWRMRRNARPAGSRGSLKNAITRGDSTLHDRRFFVAVTVPDDPTEEVEEKYAESAFGRERQSSDEEVPYFWDARGWRCKTGDVILSFEWDEDEEAYVYDNLWEVQGLIDRGFIVPLAPIKTAFGLKMTKTDGRSLAKKVTRIVEKGEIDGETNLLPIERFMSLLSGISD</sequence>
<gene>
    <name evidence="1" type="ORF">K3152_14025</name>
</gene>
<dbReference type="EMBL" id="JAIGNK010000007">
    <property type="protein sequence ID" value="MBX7459367.1"/>
    <property type="molecule type" value="Genomic_DNA"/>
</dbReference>
<organism evidence="1 2">
    <name type="scientific">Qipengyuania polymorpha</name>
    <dbReference type="NCBI Taxonomy" id="2867234"/>
    <lineage>
        <taxon>Bacteria</taxon>
        <taxon>Pseudomonadati</taxon>
        <taxon>Pseudomonadota</taxon>
        <taxon>Alphaproteobacteria</taxon>
        <taxon>Sphingomonadales</taxon>
        <taxon>Erythrobacteraceae</taxon>
        <taxon>Qipengyuania</taxon>
    </lineage>
</organism>
<proteinExistence type="predicted"/>
<protein>
    <recommendedName>
        <fullName evidence="3">Phospholipase D-like domain-containing protein</fullName>
    </recommendedName>
</protein>
<dbReference type="RefSeq" id="WP_221574765.1">
    <property type="nucleotide sequence ID" value="NZ_JAIGNK010000007.1"/>
</dbReference>
<accession>A0ABS7J0L9</accession>
<keyword evidence="2" id="KW-1185">Reference proteome</keyword>
<name>A0ABS7J0L9_9SPHN</name>
<evidence type="ECO:0000313" key="1">
    <source>
        <dbReference type="EMBL" id="MBX7459367.1"/>
    </source>
</evidence>
<dbReference type="Proteomes" id="UP000783253">
    <property type="component" value="Unassembled WGS sequence"/>
</dbReference>
<dbReference type="CDD" id="cd09117">
    <property type="entry name" value="PLDc_Bfil_DEXD_like"/>
    <property type="match status" value="1"/>
</dbReference>